<gene>
    <name evidence="1" type="ORF">Slati_4190900</name>
</gene>
<dbReference type="SUPFAM" id="SSF52058">
    <property type="entry name" value="L domain-like"/>
    <property type="match status" value="1"/>
</dbReference>
<sequence>MLFSMLFLPDQAVTQASVIMENLQTLSKVRNFRCTEKICENMPNQKELSIYFDEEKRDIDWSYYRLYNLNRLHKLESLSIHGGNHLLLENLTFPTSLKELCLDGCHIPWKKMMTLGSLLSNLEVLKLILNAFSGPVWNQVEGKFPRLKVLIIDKCDDLEWWEAEDIHFPNLESLILHYMDELEEIPAIIGDIPTLHSIHVVYCNSSLVKSAIQILEEQHDLGNENLHLYIDYRSYQVGSSSS</sequence>
<reference evidence="1" key="2">
    <citation type="journal article" date="2024" name="Plant">
        <title>Genomic evolution and insights into agronomic trait innovations of Sesamum species.</title>
        <authorList>
            <person name="Miao H."/>
            <person name="Wang L."/>
            <person name="Qu L."/>
            <person name="Liu H."/>
            <person name="Sun Y."/>
            <person name="Le M."/>
            <person name="Wang Q."/>
            <person name="Wei S."/>
            <person name="Zheng Y."/>
            <person name="Lin W."/>
            <person name="Duan Y."/>
            <person name="Cao H."/>
            <person name="Xiong S."/>
            <person name="Wang X."/>
            <person name="Wei L."/>
            <person name="Li C."/>
            <person name="Ma Q."/>
            <person name="Ju M."/>
            <person name="Zhao R."/>
            <person name="Li G."/>
            <person name="Mu C."/>
            <person name="Tian Q."/>
            <person name="Mei H."/>
            <person name="Zhang T."/>
            <person name="Gao T."/>
            <person name="Zhang H."/>
        </authorList>
    </citation>
    <scope>NUCLEOTIDE SEQUENCE</scope>
    <source>
        <strain evidence="1">KEN1</strain>
    </source>
</reference>
<proteinExistence type="predicted"/>
<dbReference type="EMBL" id="JACGWN010000015">
    <property type="protein sequence ID" value="KAL0401610.1"/>
    <property type="molecule type" value="Genomic_DNA"/>
</dbReference>
<evidence type="ECO:0000313" key="1">
    <source>
        <dbReference type="EMBL" id="KAL0401610.1"/>
    </source>
</evidence>
<accession>A0AAW2TB36</accession>
<comment type="caution">
    <text evidence="1">The sequence shown here is derived from an EMBL/GenBank/DDBJ whole genome shotgun (WGS) entry which is preliminary data.</text>
</comment>
<reference evidence="1" key="1">
    <citation type="submission" date="2020-06" db="EMBL/GenBank/DDBJ databases">
        <authorList>
            <person name="Li T."/>
            <person name="Hu X."/>
            <person name="Zhang T."/>
            <person name="Song X."/>
            <person name="Zhang H."/>
            <person name="Dai N."/>
            <person name="Sheng W."/>
            <person name="Hou X."/>
            <person name="Wei L."/>
        </authorList>
    </citation>
    <scope>NUCLEOTIDE SEQUENCE</scope>
    <source>
        <strain evidence="1">KEN1</strain>
        <tissue evidence="1">Leaf</tissue>
    </source>
</reference>
<dbReference type="AlphaFoldDB" id="A0AAW2TB36"/>
<dbReference type="PANTHER" id="PTHR15140">
    <property type="entry name" value="TUBULIN-SPECIFIC CHAPERONE E"/>
    <property type="match status" value="1"/>
</dbReference>
<dbReference type="Gene3D" id="3.80.10.10">
    <property type="entry name" value="Ribonuclease Inhibitor"/>
    <property type="match status" value="1"/>
</dbReference>
<dbReference type="PANTHER" id="PTHR15140:SF33">
    <property type="entry name" value="LATE BLIGHT RESISTANCE PROTEIN HOMOLOG R1A-3 ISOFORM X1"/>
    <property type="match status" value="1"/>
</dbReference>
<protein>
    <submittedName>
        <fullName evidence="1">Uncharacterized protein</fullName>
    </submittedName>
</protein>
<organism evidence="1">
    <name type="scientific">Sesamum latifolium</name>
    <dbReference type="NCBI Taxonomy" id="2727402"/>
    <lineage>
        <taxon>Eukaryota</taxon>
        <taxon>Viridiplantae</taxon>
        <taxon>Streptophyta</taxon>
        <taxon>Embryophyta</taxon>
        <taxon>Tracheophyta</taxon>
        <taxon>Spermatophyta</taxon>
        <taxon>Magnoliopsida</taxon>
        <taxon>eudicotyledons</taxon>
        <taxon>Gunneridae</taxon>
        <taxon>Pentapetalae</taxon>
        <taxon>asterids</taxon>
        <taxon>lamiids</taxon>
        <taxon>Lamiales</taxon>
        <taxon>Pedaliaceae</taxon>
        <taxon>Sesamum</taxon>
    </lineage>
</organism>
<dbReference type="InterPro" id="IPR032675">
    <property type="entry name" value="LRR_dom_sf"/>
</dbReference>
<name>A0AAW2TB36_9LAMI</name>